<sequence>MNDLMDTYKTIIKKRAKMSLSEFKESQEEEMNILTDLEFLVHQIDNAQEFVKNGLTDVVFPSLNSTSSKVRYEATKLLGSAVQSNPTAQITALELGTVSVLLRSLSIDASPQVKSGALYALSCLVRRFPAAQARLVERGGLTVFSKIFQSETGDILKLQVKVVTFVNDLILEKRDTEREVLASSNKSEEHMTEARERLRQYNTIGLERRLKGEGWCKLLIKLLQLQDVHREDSLEEELRYFPR</sequence>
<dbReference type="EMBL" id="JBFDAA010000004">
    <property type="protein sequence ID" value="KAL1137650.1"/>
    <property type="molecule type" value="Genomic_DNA"/>
</dbReference>
<accession>A0ABD0YP25</accession>
<proteinExistence type="inferred from homology"/>
<keyword evidence="4" id="KW-0813">Transport</keyword>
<protein>
    <recommendedName>
        <fullName evidence="3">Nucleotide exchange factor SIL1</fullName>
    </recommendedName>
</protein>
<dbReference type="AlphaFoldDB" id="A0ABD0YP25"/>
<comment type="similarity">
    <text evidence="2">Belongs to the SIL1 family.</text>
</comment>
<dbReference type="Proteomes" id="UP001558652">
    <property type="component" value="Unassembled WGS sequence"/>
</dbReference>
<evidence type="ECO:0000256" key="2">
    <source>
        <dbReference type="ARBA" id="ARBA00010588"/>
    </source>
</evidence>
<dbReference type="GO" id="GO:0005788">
    <property type="term" value="C:endoplasmic reticulum lumen"/>
    <property type="evidence" value="ECO:0007669"/>
    <property type="project" value="UniProtKB-SubCell"/>
</dbReference>
<comment type="caution">
    <text evidence="10">The sequence shown here is derived from an EMBL/GenBank/DDBJ whole genome shotgun (WGS) entry which is preliminary data.</text>
</comment>
<evidence type="ECO:0000313" key="11">
    <source>
        <dbReference type="Proteomes" id="UP001558652"/>
    </source>
</evidence>
<keyword evidence="5" id="KW-0732">Signal</keyword>
<keyword evidence="11" id="KW-1185">Reference proteome</keyword>
<keyword evidence="9" id="KW-0325">Glycoprotein</keyword>
<dbReference type="InterPro" id="IPR011989">
    <property type="entry name" value="ARM-like"/>
</dbReference>
<keyword evidence="8" id="KW-0811">Translocation</keyword>
<evidence type="ECO:0000256" key="4">
    <source>
        <dbReference type="ARBA" id="ARBA00022448"/>
    </source>
</evidence>
<dbReference type="SUPFAM" id="SSF48371">
    <property type="entry name" value="ARM repeat"/>
    <property type="match status" value="1"/>
</dbReference>
<dbReference type="Gene3D" id="1.25.10.10">
    <property type="entry name" value="Leucine-rich Repeat Variant"/>
    <property type="match status" value="1"/>
</dbReference>
<keyword evidence="6" id="KW-0256">Endoplasmic reticulum</keyword>
<name>A0ABD0YP25_9HEMI</name>
<evidence type="ECO:0000256" key="9">
    <source>
        <dbReference type="ARBA" id="ARBA00023180"/>
    </source>
</evidence>
<comment type="subcellular location">
    <subcellularLocation>
        <location evidence="1">Endoplasmic reticulum lumen</location>
    </subcellularLocation>
</comment>
<gene>
    <name evidence="10" type="ORF">AAG570_009346</name>
</gene>
<dbReference type="PANTHER" id="PTHR19316">
    <property type="entry name" value="PROTEIN FOLDING REGULATOR"/>
    <property type="match status" value="1"/>
</dbReference>
<dbReference type="GO" id="GO:0015031">
    <property type="term" value="P:protein transport"/>
    <property type="evidence" value="ECO:0007669"/>
    <property type="project" value="UniProtKB-KW"/>
</dbReference>
<evidence type="ECO:0000256" key="8">
    <source>
        <dbReference type="ARBA" id="ARBA00023010"/>
    </source>
</evidence>
<evidence type="ECO:0000256" key="1">
    <source>
        <dbReference type="ARBA" id="ARBA00004319"/>
    </source>
</evidence>
<dbReference type="PANTHER" id="PTHR19316:SF35">
    <property type="entry name" value="NUCLEOTIDE EXCHANGE FACTOR SIL1"/>
    <property type="match status" value="1"/>
</dbReference>
<evidence type="ECO:0000313" key="10">
    <source>
        <dbReference type="EMBL" id="KAL1137650.1"/>
    </source>
</evidence>
<evidence type="ECO:0000256" key="5">
    <source>
        <dbReference type="ARBA" id="ARBA00022729"/>
    </source>
</evidence>
<organism evidence="10 11">
    <name type="scientific">Ranatra chinensis</name>
    <dbReference type="NCBI Taxonomy" id="642074"/>
    <lineage>
        <taxon>Eukaryota</taxon>
        <taxon>Metazoa</taxon>
        <taxon>Ecdysozoa</taxon>
        <taxon>Arthropoda</taxon>
        <taxon>Hexapoda</taxon>
        <taxon>Insecta</taxon>
        <taxon>Pterygota</taxon>
        <taxon>Neoptera</taxon>
        <taxon>Paraneoptera</taxon>
        <taxon>Hemiptera</taxon>
        <taxon>Heteroptera</taxon>
        <taxon>Panheteroptera</taxon>
        <taxon>Nepomorpha</taxon>
        <taxon>Nepidae</taxon>
        <taxon>Ranatrinae</taxon>
        <taxon>Ranatra</taxon>
    </lineage>
</organism>
<reference evidence="10 11" key="1">
    <citation type="submission" date="2024-07" db="EMBL/GenBank/DDBJ databases">
        <title>Chromosome-level genome assembly of the water stick insect Ranatra chinensis (Heteroptera: Nepidae).</title>
        <authorList>
            <person name="Liu X."/>
        </authorList>
    </citation>
    <scope>NUCLEOTIDE SEQUENCE [LARGE SCALE GENOMIC DNA]</scope>
    <source>
        <strain evidence="10">Cailab_2021Rc</strain>
        <tissue evidence="10">Muscle</tissue>
    </source>
</reference>
<evidence type="ECO:0000256" key="3">
    <source>
        <dbReference type="ARBA" id="ARBA00015352"/>
    </source>
</evidence>
<keyword evidence="7" id="KW-0653">Protein transport</keyword>
<evidence type="ECO:0000256" key="6">
    <source>
        <dbReference type="ARBA" id="ARBA00022824"/>
    </source>
</evidence>
<dbReference type="InterPro" id="IPR050693">
    <property type="entry name" value="Hsp70_NEF-Inhibitors"/>
</dbReference>
<dbReference type="InterPro" id="IPR016024">
    <property type="entry name" value="ARM-type_fold"/>
</dbReference>
<evidence type="ECO:0000256" key="7">
    <source>
        <dbReference type="ARBA" id="ARBA00022927"/>
    </source>
</evidence>